<sequence>MLGSRSLLALVGWCVSVATAVDVVYVTDLTIFSDLGPCAKSAISGVVDYQTVSNCPEDSSALHSCICSKNAGGNQRNVLSSISNSIVYRLRFDGD</sequence>
<keyword evidence="1" id="KW-0732">Signal</keyword>
<dbReference type="EMBL" id="DF977485">
    <property type="protein sequence ID" value="GAW26633.1"/>
    <property type="molecule type" value="Genomic_DNA"/>
</dbReference>
<accession>A0A1S8A9C9</accession>
<gene>
    <name evidence="2" type="ORF">SAMD00023353_4000560</name>
</gene>
<protein>
    <submittedName>
        <fullName evidence="2">Uncharacterized protein</fullName>
    </submittedName>
</protein>
<proteinExistence type="predicted"/>
<evidence type="ECO:0000313" key="3">
    <source>
        <dbReference type="Proteomes" id="UP000054516"/>
    </source>
</evidence>
<dbReference type="Proteomes" id="UP000054516">
    <property type="component" value="Unassembled WGS sequence"/>
</dbReference>
<reference evidence="2" key="1">
    <citation type="submission" date="2016-03" db="EMBL/GenBank/DDBJ databases">
        <title>Draft genome sequence of Rosellinia necatrix.</title>
        <authorList>
            <person name="Kanematsu S."/>
        </authorList>
    </citation>
    <scope>NUCLEOTIDE SEQUENCE [LARGE SCALE GENOMIC DNA]</scope>
    <source>
        <strain evidence="2">W97</strain>
    </source>
</reference>
<keyword evidence="3" id="KW-1185">Reference proteome</keyword>
<dbReference type="OrthoDB" id="3436787at2759"/>
<name>A0A1S8A9C9_ROSNE</name>
<organism evidence="2">
    <name type="scientific">Rosellinia necatrix</name>
    <name type="common">White root-rot fungus</name>
    <dbReference type="NCBI Taxonomy" id="77044"/>
    <lineage>
        <taxon>Eukaryota</taxon>
        <taxon>Fungi</taxon>
        <taxon>Dikarya</taxon>
        <taxon>Ascomycota</taxon>
        <taxon>Pezizomycotina</taxon>
        <taxon>Sordariomycetes</taxon>
        <taxon>Xylariomycetidae</taxon>
        <taxon>Xylariales</taxon>
        <taxon>Xylariaceae</taxon>
        <taxon>Rosellinia</taxon>
    </lineage>
</organism>
<feature type="signal peptide" evidence="1">
    <location>
        <begin position="1"/>
        <end position="20"/>
    </location>
</feature>
<evidence type="ECO:0000256" key="1">
    <source>
        <dbReference type="SAM" id="SignalP"/>
    </source>
</evidence>
<evidence type="ECO:0000313" key="2">
    <source>
        <dbReference type="EMBL" id="GAW26633.1"/>
    </source>
</evidence>
<feature type="chain" id="PRO_5012074418" evidence="1">
    <location>
        <begin position="21"/>
        <end position="95"/>
    </location>
</feature>
<dbReference type="AlphaFoldDB" id="A0A1S8A9C9"/>